<feature type="domain" description="FHA" evidence="2">
    <location>
        <begin position="107"/>
        <end position="159"/>
    </location>
</feature>
<reference evidence="3 4" key="1">
    <citation type="submission" date="2019-03" db="EMBL/GenBank/DDBJ databases">
        <title>Genomic Encyclopedia of Type Strains, Phase IV (KMG-IV): sequencing the most valuable type-strain genomes for metagenomic binning, comparative biology and taxonomic classification.</title>
        <authorList>
            <person name="Goeker M."/>
        </authorList>
    </citation>
    <scope>NUCLEOTIDE SEQUENCE [LARGE SCALE GENOMIC DNA]</scope>
    <source>
        <strain evidence="3 4">DSM 654</strain>
    </source>
</reference>
<keyword evidence="4" id="KW-1185">Reference proteome</keyword>
<dbReference type="Pfam" id="PF00498">
    <property type="entry name" value="FHA"/>
    <property type="match status" value="1"/>
</dbReference>
<evidence type="ECO:0000313" key="4">
    <source>
        <dbReference type="Proteomes" id="UP000295110"/>
    </source>
</evidence>
<protein>
    <submittedName>
        <fullName evidence="3">FHA domain-containing protein</fullName>
    </submittedName>
</protein>
<proteinExistence type="predicted"/>
<dbReference type="SUPFAM" id="SSF49879">
    <property type="entry name" value="SMAD/FHA domain"/>
    <property type="match status" value="1"/>
</dbReference>
<dbReference type="RefSeq" id="WP_132575915.1">
    <property type="nucleotide sequence ID" value="NZ_CBCSGL010000045.1"/>
</dbReference>
<organism evidence="3 4">
    <name type="scientific">Roseateles saccharophilus</name>
    <name type="common">Pseudomonas saccharophila</name>
    <dbReference type="NCBI Taxonomy" id="304"/>
    <lineage>
        <taxon>Bacteria</taxon>
        <taxon>Pseudomonadati</taxon>
        <taxon>Pseudomonadota</taxon>
        <taxon>Betaproteobacteria</taxon>
        <taxon>Burkholderiales</taxon>
        <taxon>Sphaerotilaceae</taxon>
        <taxon>Roseateles</taxon>
    </lineage>
</organism>
<evidence type="ECO:0000256" key="1">
    <source>
        <dbReference type="SAM" id="MobiDB-lite"/>
    </source>
</evidence>
<dbReference type="InterPro" id="IPR000253">
    <property type="entry name" value="FHA_dom"/>
</dbReference>
<dbReference type="Gene3D" id="2.60.200.20">
    <property type="match status" value="1"/>
</dbReference>
<evidence type="ECO:0000313" key="3">
    <source>
        <dbReference type="EMBL" id="TCU88378.1"/>
    </source>
</evidence>
<sequence length="185" mass="19306">MSLQCPGCKADIDDDSFYCDQCGAELMKCGMCGYTGKGKVCPRDRTPLLPAKALAGSSSTAASPAPQPSTGASVAAPTVPGAPATSALGLCLRCAAHGVELKPAPGDVLGRRFGPHAEVLARFSQISSNHMELRRDAAGQWFGEDMNSFNHSFYNGRQLVPGQPQRLEAGATLSLGDVAFTVSFE</sequence>
<dbReference type="PROSITE" id="PS50006">
    <property type="entry name" value="FHA_DOMAIN"/>
    <property type="match status" value="1"/>
</dbReference>
<evidence type="ECO:0000259" key="2">
    <source>
        <dbReference type="PROSITE" id="PS50006"/>
    </source>
</evidence>
<dbReference type="Proteomes" id="UP000295110">
    <property type="component" value="Unassembled WGS sequence"/>
</dbReference>
<feature type="region of interest" description="Disordered" evidence="1">
    <location>
        <begin position="54"/>
        <end position="77"/>
    </location>
</feature>
<dbReference type="AlphaFoldDB" id="A0A4R3UF76"/>
<accession>A0A4R3UF76</accession>
<dbReference type="InterPro" id="IPR008984">
    <property type="entry name" value="SMAD_FHA_dom_sf"/>
</dbReference>
<name>A0A4R3UF76_ROSSA</name>
<comment type="caution">
    <text evidence="3">The sequence shown here is derived from an EMBL/GenBank/DDBJ whole genome shotgun (WGS) entry which is preliminary data.</text>
</comment>
<gene>
    <name evidence="3" type="ORF">EV671_10394</name>
</gene>
<dbReference type="OrthoDB" id="5762105at2"/>
<dbReference type="EMBL" id="SMBU01000039">
    <property type="protein sequence ID" value="TCU88378.1"/>
    <property type="molecule type" value="Genomic_DNA"/>
</dbReference>